<dbReference type="Pfam" id="PF03140">
    <property type="entry name" value="DUF247"/>
    <property type="match status" value="1"/>
</dbReference>
<keyword evidence="2" id="KW-1133">Transmembrane helix</keyword>
<dbReference type="Proteomes" id="UP001497512">
    <property type="component" value="Chromosome 8"/>
</dbReference>
<keyword evidence="2" id="KW-0472">Membrane</keyword>
<feature type="region of interest" description="Disordered" evidence="1">
    <location>
        <begin position="436"/>
        <end position="473"/>
    </location>
</feature>
<reference evidence="3" key="1">
    <citation type="submission" date="2024-02" db="EMBL/GenBank/DDBJ databases">
        <authorList>
            <consortium name="ELIXIR-Norway"/>
            <consortium name="Elixir Norway"/>
        </authorList>
    </citation>
    <scope>NUCLEOTIDE SEQUENCE</scope>
</reference>
<dbReference type="EMBL" id="OZ019900">
    <property type="protein sequence ID" value="CAK9235541.1"/>
    <property type="molecule type" value="Genomic_DNA"/>
</dbReference>
<keyword evidence="2" id="KW-0812">Transmembrane</keyword>
<accession>A0ABP0V2Y0</accession>
<feature type="transmembrane region" description="Helical" evidence="2">
    <location>
        <begin position="625"/>
        <end position="646"/>
    </location>
</feature>
<dbReference type="PANTHER" id="PTHR31170:SF20">
    <property type="entry name" value="DUF247 DOMAIN PROTEIN"/>
    <property type="match status" value="1"/>
</dbReference>
<evidence type="ECO:0000313" key="3">
    <source>
        <dbReference type="EMBL" id="CAK9235541.1"/>
    </source>
</evidence>
<feature type="compositionally biased region" description="Low complexity" evidence="1">
    <location>
        <begin position="27"/>
        <end position="42"/>
    </location>
</feature>
<organism evidence="3 4">
    <name type="scientific">Sphagnum troendelagicum</name>
    <dbReference type="NCBI Taxonomy" id="128251"/>
    <lineage>
        <taxon>Eukaryota</taxon>
        <taxon>Viridiplantae</taxon>
        <taxon>Streptophyta</taxon>
        <taxon>Embryophyta</taxon>
        <taxon>Bryophyta</taxon>
        <taxon>Sphagnophytina</taxon>
        <taxon>Sphagnopsida</taxon>
        <taxon>Sphagnales</taxon>
        <taxon>Sphagnaceae</taxon>
        <taxon>Sphagnum</taxon>
    </lineage>
</organism>
<sequence>MALNTVATVSHENTVAYNGKVGHNSVTECQSSSTEGSTSVTEKQNSGTEGSKSIPGKHNLRIEEQEFKWKPELPKSEWIGKLESRLSLDSTASYDESYPYLVMKLADFQRKPEEHYTPQQWRFGLHNRDLQTSTTIYNRDLQISTTVHNHELQTSTTVHNPDLQTFTTVGSTTESEALKISLAAAYNLSHRWEEFCDDVVPRPENIALRSYGLHSGATNFTRKEVQSLLTLDALTLLLVLSSSALPDSFQSSVEIPGSAIRALLKGGAAYGALRNDLFLCENQIPLTLLKKVIKKCYFLHGKNSCSDIVLKDPHKDLRKEYLHNILKNLVCKMCTEIFVQPCSTVKDFRKSLDDHVGYFDGCAHIFACVYKLLTNFNIELQMSTFVEVNVELNGVHQVIMPPIENERDWNELRKDCEKGADRSKIEPGRKVRHTKRTEFDFNKIPHQHHSPTSDSEEEGTQPEQQSWRKGPLRSATDLKKAGLRIETKPGMVQQVFFEDGCLYLPIVQLHDRTESYFRNLATYEVFDQYDQKRHAFRDYLHLMSDLIKTQEDVAYLIDDCKVIRNLLGTHKNAFEMWDRLQSGLLPFRYSPEYREKIVDPINAQCDSPLNKIRTEFYDKFCSKPWFAISVITAAVLLLATLIQTYVSVIGSDKMQPHFPRGG</sequence>
<name>A0ABP0V2Y0_9BRYO</name>
<evidence type="ECO:0000313" key="4">
    <source>
        <dbReference type="Proteomes" id="UP001497512"/>
    </source>
</evidence>
<protein>
    <submittedName>
        <fullName evidence="3">Uncharacterized protein</fullName>
    </submittedName>
</protein>
<evidence type="ECO:0000256" key="2">
    <source>
        <dbReference type="SAM" id="Phobius"/>
    </source>
</evidence>
<keyword evidence="4" id="KW-1185">Reference proteome</keyword>
<proteinExistence type="predicted"/>
<dbReference type="PANTHER" id="PTHR31170">
    <property type="entry name" value="BNAC04G53230D PROTEIN"/>
    <property type="match status" value="1"/>
</dbReference>
<gene>
    <name evidence="3" type="ORF">CSSPTR1EN2_LOCUS22768</name>
</gene>
<evidence type="ECO:0000256" key="1">
    <source>
        <dbReference type="SAM" id="MobiDB-lite"/>
    </source>
</evidence>
<dbReference type="InterPro" id="IPR004158">
    <property type="entry name" value="DUF247_pln"/>
</dbReference>
<feature type="region of interest" description="Disordered" evidence="1">
    <location>
        <begin position="27"/>
        <end position="59"/>
    </location>
</feature>